<dbReference type="AlphaFoldDB" id="A0A0B5FEE2"/>
<dbReference type="PANTHER" id="PTHR12526">
    <property type="entry name" value="GLYCOSYLTRANSFERASE"/>
    <property type="match status" value="1"/>
</dbReference>
<sequence>MKVLHVVENFGAAGLENVVRNLVLNHNMEEPPQVCVLNELGCNGELLRSKGFKVWSLDWKKQAKSSFRLVRELRKIIKQEGIDTIHAHNFSPFYFCSFAALCTFKPLFVTFHGFINWRRPYTQVYAILSLFARKIVVVSDAMLEHYRPLLGGEKKLETVYNGIDLERFTSANAVSLRTELGIDESDFVLGSIGRISPVKNYPAQIRLVAALKDKIPNLKLVLVTSPSPDSSNLENELRILSDELGVADRVVFAGFRSDVENVLHSIDIFLMTSFSEGTSMAILEAFAAGVPVVASDVGGNVSLIEHDKNGFLFDLNDLNQLKKHILALWADGKKLESMSQQARESSAKFSIRGMISSYESLYAVNRALSSPDG</sequence>
<proteinExistence type="predicted"/>
<dbReference type="InterPro" id="IPR028098">
    <property type="entry name" value="Glyco_trans_4-like_N"/>
</dbReference>
<dbReference type="GO" id="GO:0016757">
    <property type="term" value="F:glycosyltransferase activity"/>
    <property type="evidence" value="ECO:0007669"/>
    <property type="project" value="InterPro"/>
</dbReference>
<evidence type="ECO:0000259" key="1">
    <source>
        <dbReference type="Pfam" id="PF00534"/>
    </source>
</evidence>
<dbReference type="Gene3D" id="3.40.50.2000">
    <property type="entry name" value="Glycogen Phosphorylase B"/>
    <property type="match status" value="2"/>
</dbReference>
<keyword evidence="4" id="KW-1185">Reference proteome</keyword>
<dbReference type="OrthoDB" id="5490278at2"/>
<dbReference type="STRING" id="483547.GSUB_08080"/>
<reference evidence="3 4" key="1">
    <citation type="journal article" date="2015" name="Genome Announc.">
        <title>Genomes of Geoalkalibacter ferrihydriticus Z-0531T and Geoalkalibacter subterraneus Red1T, Two Haloalkaliphilic Metal-Reducing Deltaproteobacteria.</title>
        <authorList>
            <person name="Badalamenti J.P."/>
            <person name="Krajmalnik-Brown R."/>
            <person name="Torres C.I."/>
            <person name="Bond D.R."/>
        </authorList>
    </citation>
    <scope>NUCLEOTIDE SEQUENCE [LARGE SCALE GENOMIC DNA]</scope>
    <source>
        <strain evidence="3 4">Red1</strain>
    </source>
</reference>
<dbReference type="Pfam" id="PF00534">
    <property type="entry name" value="Glycos_transf_1"/>
    <property type="match status" value="1"/>
</dbReference>
<evidence type="ECO:0000313" key="3">
    <source>
        <dbReference type="EMBL" id="AJF06512.1"/>
    </source>
</evidence>
<organism evidence="3 4">
    <name type="scientific">Geoalkalibacter subterraneus</name>
    <dbReference type="NCBI Taxonomy" id="483547"/>
    <lineage>
        <taxon>Bacteria</taxon>
        <taxon>Pseudomonadati</taxon>
        <taxon>Thermodesulfobacteriota</taxon>
        <taxon>Desulfuromonadia</taxon>
        <taxon>Desulfuromonadales</taxon>
        <taxon>Geoalkalibacteraceae</taxon>
        <taxon>Geoalkalibacter</taxon>
    </lineage>
</organism>
<feature type="domain" description="Glycosyl transferase family 1" evidence="1">
    <location>
        <begin position="177"/>
        <end position="344"/>
    </location>
</feature>
<gene>
    <name evidence="3" type="ORF">GSUB_08080</name>
</gene>
<dbReference type="RefSeq" id="WP_040200153.1">
    <property type="nucleotide sequence ID" value="NZ_CP010311.1"/>
</dbReference>
<dbReference type="Proteomes" id="UP000035036">
    <property type="component" value="Chromosome"/>
</dbReference>
<accession>A0A0B5FEE2</accession>
<evidence type="ECO:0008006" key="5">
    <source>
        <dbReference type="Google" id="ProtNLM"/>
    </source>
</evidence>
<dbReference type="EMBL" id="CP010311">
    <property type="protein sequence ID" value="AJF06512.1"/>
    <property type="molecule type" value="Genomic_DNA"/>
</dbReference>
<protein>
    <recommendedName>
        <fullName evidence="5">Glycosyltransferase</fullName>
    </recommendedName>
</protein>
<evidence type="ECO:0000259" key="2">
    <source>
        <dbReference type="Pfam" id="PF13439"/>
    </source>
</evidence>
<name>A0A0B5FEE2_9BACT</name>
<dbReference type="Pfam" id="PF13439">
    <property type="entry name" value="Glyco_transf_4"/>
    <property type="match status" value="1"/>
</dbReference>
<dbReference type="InterPro" id="IPR001296">
    <property type="entry name" value="Glyco_trans_1"/>
</dbReference>
<dbReference type="HOGENOM" id="CLU_009583_0_3_7"/>
<dbReference type="SUPFAM" id="SSF53756">
    <property type="entry name" value="UDP-Glycosyltransferase/glycogen phosphorylase"/>
    <property type="match status" value="1"/>
</dbReference>
<feature type="domain" description="Glycosyltransferase subfamily 4-like N-terminal" evidence="2">
    <location>
        <begin position="50"/>
        <end position="167"/>
    </location>
</feature>
<dbReference type="KEGG" id="gsb:GSUB_08080"/>
<evidence type="ECO:0000313" key="4">
    <source>
        <dbReference type="Proteomes" id="UP000035036"/>
    </source>
</evidence>